<gene>
    <name evidence="2" type="ORF">PRUPE_6G154000</name>
</gene>
<keyword evidence="1" id="KW-0472">Membrane</keyword>
<dbReference type="AlphaFoldDB" id="A0A251NQV7"/>
<dbReference type="Gramene" id="ONI01691">
    <property type="protein sequence ID" value="ONI01691"/>
    <property type="gene ID" value="PRUPE_6G154000"/>
</dbReference>
<accession>A0A251NQV7</accession>
<feature type="transmembrane region" description="Helical" evidence="1">
    <location>
        <begin position="31"/>
        <end position="49"/>
    </location>
</feature>
<reference evidence="2 3" key="1">
    <citation type="journal article" date="2013" name="Nat. Genet.">
        <title>The high-quality draft genome of peach (Prunus persica) identifies unique patterns of genetic diversity, domestication and genome evolution.</title>
        <authorList>
            <consortium name="International Peach Genome Initiative"/>
            <person name="Verde I."/>
            <person name="Abbott A.G."/>
            <person name="Scalabrin S."/>
            <person name="Jung S."/>
            <person name="Shu S."/>
            <person name="Marroni F."/>
            <person name="Zhebentyayeva T."/>
            <person name="Dettori M.T."/>
            <person name="Grimwood J."/>
            <person name="Cattonaro F."/>
            <person name="Zuccolo A."/>
            <person name="Rossini L."/>
            <person name="Jenkins J."/>
            <person name="Vendramin E."/>
            <person name="Meisel L.A."/>
            <person name="Decroocq V."/>
            <person name="Sosinski B."/>
            <person name="Prochnik S."/>
            <person name="Mitros T."/>
            <person name="Policriti A."/>
            <person name="Cipriani G."/>
            <person name="Dondini L."/>
            <person name="Ficklin S."/>
            <person name="Goodstein D.M."/>
            <person name="Xuan P."/>
            <person name="Del Fabbro C."/>
            <person name="Aramini V."/>
            <person name="Copetti D."/>
            <person name="Gonzalez S."/>
            <person name="Horner D.S."/>
            <person name="Falchi R."/>
            <person name="Lucas S."/>
            <person name="Mica E."/>
            <person name="Maldonado J."/>
            <person name="Lazzari B."/>
            <person name="Bielenberg D."/>
            <person name="Pirona R."/>
            <person name="Miculan M."/>
            <person name="Barakat A."/>
            <person name="Testolin R."/>
            <person name="Stella A."/>
            <person name="Tartarini S."/>
            <person name="Tonutti P."/>
            <person name="Arus P."/>
            <person name="Orellana A."/>
            <person name="Wells C."/>
            <person name="Main D."/>
            <person name="Vizzotto G."/>
            <person name="Silva H."/>
            <person name="Salamini F."/>
            <person name="Schmutz J."/>
            <person name="Morgante M."/>
            <person name="Rokhsar D.S."/>
        </authorList>
    </citation>
    <scope>NUCLEOTIDE SEQUENCE [LARGE SCALE GENOMIC DNA]</scope>
    <source>
        <strain evidence="3">cv. Nemared</strain>
    </source>
</reference>
<protein>
    <submittedName>
        <fullName evidence="2">Uncharacterized protein</fullName>
    </submittedName>
</protein>
<dbReference type="EMBL" id="CM007656">
    <property type="protein sequence ID" value="ONI01691.1"/>
    <property type="molecule type" value="Genomic_DNA"/>
</dbReference>
<sequence>MENNGSKGVVFQSMQLQVGDVLNLLKGIKEMLLIICILIAVNVVFNLVIKKNEVLRWCFNLSKDMFWL</sequence>
<evidence type="ECO:0000256" key="1">
    <source>
        <dbReference type="SAM" id="Phobius"/>
    </source>
</evidence>
<keyword evidence="3" id="KW-1185">Reference proteome</keyword>
<evidence type="ECO:0000313" key="3">
    <source>
        <dbReference type="Proteomes" id="UP000006882"/>
    </source>
</evidence>
<keyword evidence="1" id="KW-1133">Transmembrane helix</keyword>
<evidence type="ECO:0000313" key="2">
    <source>
        <dbReference type="EMBL" id="ONI01691.1"/>
    </source>
</evidence>
<name>A0A251NQV7_PRUPE</name>
<proteinExistence type="predicted"/>
<keyword evidence="1" id="KW-0812">Transmembrane</keyword>
<dbReference type="Proteomes" id="UP000006882">
    <property type="component" value="Chromosome G6"/>
</dbReference>
<organism evidence="2 3">
    <name type="scientific">Prunus persica</name>
    <name type="common">Peach</name>
    <name type="synonym">Amygdalus persica</name>
    <dbReference type="NCBI Taxonomy" id="3760"/>
    <lineage>
        <taxon>Eukaryota</taxon>
        <taxon>Viridiplantae</taxon>
        <taxon>Streptophyta</taxon>
        <taxon>Embryophyta</taxon>
        <taxon>Tracheophyta</taxon>
        <taxon>Spermatophyta</taxon>
        <taxon>Magnoliopsida</taxon>
        <taxon>eudicotyledons</taxon>
        <taxon>Gunneridae</taxon>
        <taxon>Pentapetalae</taxon>
        <taxon>rosids</taxon>
        <taxon>fabids</taxon>
        <taxon>Rosales</taxon>
        <taxon>Rosaceae</taxon>
        <taxon>Amygdaloideae</taxon>
        <taxon>Amygdaleae</taxon>
        <taxon>Prunus</taxon>
    </lineage>
</organism>